<gene>
    <name evidence="2" type="ORF">CCS77_0043</name>
</gene>
<dbReference type="InterPro" id="IPR001173">
    <property type="entry name" value="Glyco_trans_2-like"/>
</dbReference>
<organism evidence="2 3">
    <name type="scientific">Campylobacter concisus</name>
    <dbReference type="NCBI Taxonomy" id="199"/>
    <lineage>
        <taxon>Bacteria</taxon>
        <taxon>Pseudomonadati</taxon>
        <taxon>Campylobacterota</taxon>
        <taxon>Epsilonproteobacteria</taxon>
        <taxon>Campylobacterales</taxon>
        <taxon>Campylobacteraceae</taxon>
        <taxon>Campylobacter</taxon>
    </lineage>
</organism>
<dbReference type="PANTHER" id="PTHR22916">
    <property type="entry name" value="GLYCOSYLTRANSFERASE"/>
    <property type="match status" value="1"/>
</dbReference>
<feature type="domain" description="Glycosyltransferase 2-like" evidence="1">
    <location>
        <begin position="18"/>
        <end position="143"/>
    </location>
</feature>
<dbReference type="GO" id="GO:0016758">
    <property type="term" value="F:hexosyltransferase activity"/>
    <property type="evidence" value="ECO:0007669"/>
    <property type="project" value="UniProtKB-ARBA"/>
</dbReference>
<evidence type="ECO:0000313" key="3">
    <source>
        <dbReference type="Proteomes" id="UP000241854"/>
    </source>
</evidence>
<dbReference type="InterPro" id="IPR029044">
    <property type="entry name" value="Nucleotide-diphossugar_trans"/>
</dbReference>
<keyword evidence="2" id="KW-0808">Transferase</keyword>
<dbReference type="Pfam" id="PF00535">
    <property type="entry name" value="Glycos_transf_2"/>
    <property type="match status" value="1"/>
</dbReference>
<dbReference type="RefSeq" id="WP_107916211.1">
    <property type="nucleotide sequence ID" value="NZ_CP021642.1"/>
</dbReference>
<evidence type="ECO:0000259" key="1">
    <source>
        <dbReference type="Pfam" id="PF00535"/>
    </source>
</evidence>
<accession>A0A2R4NXH3</accession>
<sequence length="252" mass="28249">MNKDIYYKNYNEKPTKLSVITATYNAEKFLPRVIKSLQEQTDKDFEWIISDGASSDSTLEILKSTEGINIKVISGEDFGIYDALNRAIKACNGEFYLVIGADDELYPNAIQNYKEAIEDGVDIITACVDTDNGKIEPNSGPKWLKGQFQYISGHAVGSIYRTSLHQKFGYYSRKFPIAADQLFVLTVANCGAQIKILKSVVGKFSNDGVSSVDILGALCEFYRVQVVMGENKFLQTILFVLRLIKNFGKMQR</sequence>
<protein>
    <submittedName>
        <fullName evidence="2">Glycosyl transferase, group 2 family protein</fullName>
    </submittedName>
</protein>
<dbReference type="AlphaFoldDB" id="A0A2R4NXH3"/>
<reference evidence="2 3" key="1">
    <citation type="journal article" date="2018" name="Emerg. Microbes Infect.">
        <title>Genomic analysis of oral Campylobacter concisus strains identified a potential bacterial molecular marker associated with active Crohn's disease.</title>
        <authorList>
            <person name="Liu F."/>
            <person name="Ma R."/>
            <person name="Tay C.Y.A."/>
            <person name="Octavia S."/>
            <person name="Lan R."/>
            <person name="Chung H.K.L."/>
            <person name="Riordan S.M."/>
            <person name="Grimm M.C."/>
            <person name="Leong R.W."/>
            <person name="Tanaka M.M."/>
            <person name="Connor S."/>
            <person name="Zhang L."/>
        </authorList>
    </citation>
    <scope>NUCLEOTIDE SEQUENCE [LARGE SCALE GENOMIC DNA]</scope>
    <source>
        <strain evidence="2 3">P2CDO4</strain>
    </source>
</reference>
<proteinExistence type="predicted"/>
<dbReference type="Gene3D" id="3.90.550.10">
    <property type="entry name" value="Spore Coat Polysaccharide Biosynthesis Protein SpsA, Chain A"/>
    <property type="match status" value="1"/>
</dbReference>
<dbReference type="Proteomes" id="UP000241854">
    <property type="component" value="Chromosome"/>
</dbReference>
<name>A0A2R4NXH3_9BACT</name>
<evidence type="ECO:0000313" key="2">
    <source>
        <dbReference type="EMBL" id="AVX43104.1"/>
    </source>
</evidence>
<dbReference type="EMBL" id="CP021642">
    <property type="protein sequence ID" value="AVX43104.1"/>
    <property type="molecule type" value="Genomic_DNA"/>
</dbReference>
<dbReference type="SUPFAM" id="SSF53448">
    <property type="entry name" value="Nucleotide-diphospho-sugar transferases"/>
    <property type="match status" value="1"/>
</dbReference>
<dbReference type="PANTHER" id="PTHR22916:SF3">
    <property type="entry name" value="UDP-GLCNAC:BETAGAL BETA-1,3-N-ACETYLGLUCOSAMINYLTRANSFERASE-LIKE PROTEIN 1"/>
    <property type="match status" value="1"/>
</dbReference>